<dbReference type="PRINTS" id="PR00625">
    <property type="entry name" value="JDOMAIN"/>
</dbReference>
<dbReference type="InterPro" id="IPR036869">
    <property type="entry name" value="J_dom_sf"/>
</dbReference>
<accession>A0A553PJU4</accession>
<evidence type="ECO:0000313" key="3">
    <source>
        <dbReference type="Proteomes" id="UP000318571"/>
    </source>
</evidence>
<dbReference type="PANTHER" id="PTHR44825">
    <property type="match status" value="1"/>
</dbReference>
<organism evidence="2 3">
    <name type="scientific">Tigriopus californicus</name>
    <name type="common">Marine copepod</name>
    <dbReference type="NCBI Taxonomy" id="6832"/>
    <lineage>
        <taxon>Eukaryota</taxon>
        <taxon>Metazoa</taxon>
        <taxon>Ecdysozoa</taxon>
        <taxon>Arthropoda</taxon>
        <taxon>Crustacea</taxon>
        <taxon>Multicrustacea</taxon>
        <taxon>Hexanauplia</taxon>
        <taxon>Copepoda</taxon>
        <taxon>Harpacticoida</taxon>
        <taxon>Harpacticidae</taxon>
        <taxon>Tigriopus</taxon>
    </lineage>
</organism>
<dbReference type="InterPro" id="IPR052763">
    <property type="entry name" value="DnaJ_C4"/>
</dbReference>
<gene>
    <name evidence="2" type="ORF">TCAL_06469</name>
</gene>
<reference evidence="2 3" key="1">
    <citation type="journal article" date="2018" name="Nat. Ecol. Evol.">
        <title>Genomic signatures of mitonuclear coevolution across populations of Tigriopus californicus.</title>
        <authorList>
            <person name="Barreto F.S."/>
            <person name="Watson E.T."/>
            <person name="Lima T.G."/>
            <person name="Willett C.S."/>
            <person name="Edmands S."/>
            <person name="Li W."/>
            <person name="Burton R.S."/>
        </authorList>
    </citation>
    <scope>NUCLEOTIDE SEQUENCE [LARGE SCALE GENOMIC DNA]</scope>
    <source>
        <strain evidence="2 3">San Diego</strain>
    </source>
</reference>
<dbReference type="PANTHER" id="PTHR44825:SF1">
    <property type="entry name" value="DNAJ HOMOLOG SUBFAMILY C MEMBER 4"/>
    <property type="match status" value="1"/>
</dbReference>
<evidence type="ECO:0000259" key="1">
    <source>
        <dbReference type="PROSITE" id="PS50076"/>
    </source>
</evidence>
<proteinExistence type="predicted"/>
<dbReference type="CDD" id="cd06257">
    <property type="entry name" value="DnaJ"/>
    <property type="match status" value="1"/>
</dbReference>
<protein>
    <recommendedName>
        <fullName evidence="1">J domain-containing protein</fullName>
    </recommendedName>
</protein>
<keyword evidence="3" id="KW-1185">Reference proteome</keyword>
<name>A0A553PJU4_TIGCA</name>
<dbReference type="Pfam" id="PF00226">
    <property type="entry name" value="DnaJ"/>
    <property type="match status" value="1"/>
</dbReference>
<dbReference type="Gene3D" id="1.10.287.110">
    <property type="entry name" value="DnaJ domain"/>
    <property type="match status" value="1"/>
</dbReference>
<dbReference type="OrthoDB" id="6342062at2759"/>
<dbReference type="EMBL" id="VCGU01000003">
    <property type="protein sequence ID" value="TRY77954.1"/>
    <property type="molecule type" value="Genomic_DNA"/>
</dbReference>
<comment type="caution">
    <text evidence="2">The sequence shown here is derived from an EMBL/GenBank/DDBJ whole genome shotgun (WGS) entry which is preliminary data.</text>
</comment>
<dbReference type="Proteomes" id="UP000318571">
    <property type="component" value="Chromosome 11"/>
</dbReference>
<sequence>MSVGLLRLGTPGPGPAHRLFSFPQVRLAGSSTALDPTRPAPALTHYELLGLTPDATTTEIREAFFRQAKALHPDRNPDPNARQAFMQIQEAYKVLRHAPQRAEYNQTEGIEKSLHQRTEDLEVAWTTRKTVFGARPWSEKLAKDLMRASSLRSIRRHGAAHMRGQPVDTLEDFVRRKGSPRQVAGLKQDLFEEPHSRAHEIYKIKVMAGVSVGLFGVYYASVLFLQNQGVPHTVL</sequence>
<dbReference type="PROSITE" id="PS50076">
    <property type="entry name" value="DNAJ_2"/>
    <property type="match status" value="1"/>
</dbReference>
<feature type="domain" description="J" evidence="1">
    <location>
        <begin position="44"/>
        <end position="108"/>
    </location>
</feature>
<dbReference type="InterPro" id="IPR001623">
    <property type="entry name" value="DnaJ_domain"/>
</dbReference>
<dbReference type="AlphaFoldDB" id="A0A553PJU4"/>
<evidence type="ECO:0000313" key="2">
    <source>
        <dbReference type="EMBL" id="TRY77954.1"/>
    </source>
</evidence>
<dbReference type="SUPFAM" id="SSF46565">
    <property type="entry name" value="Chaperone J-domain"/>
    <property type="match status" value="1"/>
</dbReference>
<dbReference type="SMART" id="SM00271">
    <property type="entry name" value="DnaJ"/>
    <property type="match status" value="1"/>
</dbReference>
<dbReference type="STRING" id="6832.A0A553PJU4"/>